<proteinExistence type="predicted"/>
<organism evidence="2 3">
    <name type="scientific">Stylosanthes scabra</name>
    <dbReference type="NCBI Taxonomy" id="79078"/>
    <lineage>
        <taxon>Eukaryota</taxon>
        <taxon>Viridiplantae</taxon>
        <taxon>Streptophyta</taxon>
        <taxon>Embryophyta</taxon>
        <taxon>Tracheophyta</taxon>
        <taxon>Spermatophyta</taxon>
        <taxon>Magnoliopsida</taxon>
        <taxon>eudicotyledons</taxon>
        <taxon>Gunneridae</taxon>
        <taxon>Pentapetalae</taxon>
        <taxon>rosids</taxon>
        <taxon>fabids</taxon>
        <taxon>Fabales</taxon>
        <taxon>Fabaceae</taxon>
        <taxon>Papilionoideae</taxon>
        <taxon>50 kb inversion clade</taxon>
        <taxon>dalbergioids sensu lato</taxon>
        <taxon>Dalbergieae</taxon>
        <taxon>Pterocarpus clade</taxon>
        <taxon>Stylosanthes</taxon>
    </lineage>
</organism>
<reference evidence="2 3" key="1">
    <citation type="journal article" date="2023" name="Plants (Basel)">
        <title>Bridging the Gap: Combining Genomics and Transcriptomics Approaches to Understand Stylosanthes scabra, an Orphan Legume from the Brazilian Caatinga.</title>
        <authorList>
            <person name="Ferreira-Neto J.R.C."/>
            <person name="da Silva M.D."/>
            <person name="Binneck E."/>
            <person name="de Melo N.F."/>
            <person name="da Silva R.H."/>
            <person name="de Melo A.L.T.M."/>
            <person name="Pandolfi V."/>
            <person name="Bustamante F.O."/>
            <person name="Brasileiro-Vidal A.C."/>
            <person name="Benko-Iseppon A.M."/>
        </authorList>
    </citation>
    <scope>NUCLEOTIDE SEQUENCE [LARGE SCALE GENOMIC DNA]</scope>
    <source>
        <tissue evidence="2">Leaves</tissue>
    </source>
</reference>
<accession>A0ABU6WMT8</accession>
<gene>
    <name evidence="2" type="ORF">PIB30_064546</name>
</gene>
<evidence type="ECO:0000313" key="2">
    <source>
        <dbReference type="EMBL" id="MED6186206.1"/>
    </source>
</evidence>
<feature type="region of interest" description="Disordered" evidence="1">
    <location>
        <begin position="74"/>
        <end position="119"/>
    </location>
</feature>
<dbReference type="Proteomes" id="UP001341840">
    <property type="component" value="Unassembled WGS sequence"/>
</dbReference>
<feature type="compositionally biased region" description="Acidic residues" evidence="1">
    <location>
        <begin position="86"/>
        <end position="113"/>
    </location>
</feature>
<evidence type="ECO:0000313" key="3">
    <source>
        <dbReference type="Proteomes" id="UP001341840"/>
    </source>
</evidence>
<name>A0ABU6WMT8_9FABA</name>
<comment type="caution">
    <text evidence="2">The sequence shown here is derived from an EMBL/GenBank/DDBJ whole genome shotgun (WGS) entry which is preliminary data.</text>
</comment>
<sequence length="144" mass="15962">MKTPHPPVSPVSMLQPKKLLVLAMEAETLRTHSKAAGNLHTPTTGDPRTTKVRRTARISMKPIKRRLSARIAAKGIPSKVAPEVAKEEEVDPEEEEVDPEEEEEDPEEDPEADILDHFFDTDSDYVDYLALDDLDPSDSSEGSS</sequence>
<evidence type="ECO:0000256" key="1">
    <source>
        <dbReference type="SAM" id="MobiDB-lite"/>
    </source>
</evidence>
<protein>
    <submittedName>
        <fullName evidence="2">Uncharacterized protein</fullName>
    </submittedName>
</protein>
<dbReference type="EMBL" id="JASCZI010181873">
    <property type="protein sequence ID" value="MED6186206.1"/>
    <property type="molecule type" value="Genomic_DNA"/>
</dbReference>
<keyword evidence="3" id="KW-1185">Reference proteome</keyword>